<evidence type="ECO:0000256" key="3">
    <source>
        <dbReference type="ARBA" id="ARBA00019549"/>
    </source>
</evidence>
<dbReference type="GO" id="GO:0005524">
    <property type="term" value="F:ATP binding"/>
    <property type="evidence" value="ECO:0007669"/>
    <property type="project" value="UniProtKB-KW"/>
</dbReference>
<dbReference type="InterPro" id="IPR000432">
    <property type="entry name" value="DNA_mismatch_repair_MutS_C"/>
</dbReference>
<evidence type="ECO:0000256" key="4">
    <source>
        <dbReference type="ARBA" id="ARBA00022741"/>
    </source>
</evidence>
<dbReference type="Pfam" id="PF05192">
    <property type="entry name" value="MutS_III"/>
    <property type="match status" value="1"/>
</dbReference>
<dbReference type="Pfam" id="PF00488">
    <property type="entry name" value="MutS_V"/>
    <property type="match status" value="1"/>
</dbReference>
<dbReference type="NCBIfam" id="NF003810">
    <property type="entry name" value="PRK05399.1"/>
    <property type="match status" value="1"/>
</dbReference>
<dbReference type="PANTHER" id="PTHR11361">
    <property type="entry name" value="DNA MISMATCH REPAIR PROTEIN MUTS FAMILY MEMBER"/>
    <property type="match status" value="1"/>
</dbReference>
<evidence type="ECO:0000256" key="5">
    <source>
        <dbReference type="ARBA" id="ARBA00022763"/>
    </source>
</evidence>
<dbReference type="Gene3D" id="1.10.1420.10">
    <property type="match status" value="2"/>
</dbReference>
<dbReference type="InterPro" id="IPR036678">
    <property type="entry name" value="MutS_con_dom_sf"/>
</dbReference>
<evidence type="ECO:0000256" key="9">
    <source>
        <dbReference type="ARBA" id="ARBA00023242"/>
    </source>
</evidence>
<dbReference type="Pfam" id="PF05190">
    <property type="entry name" value="MutS_IV"/>
    <property type="match status" value="1"/>
</dbReference>
<accession>A0AAD5VCY4</accession>
<dbReference type="GO" id="GO:0030983">
    <property type="term" value="F:mismatched DNA binding"/>
    <property type="evidence" value="ECO:0007669"/>
    <property type="project" value="InterPro"/>
</dbReference>
<gene>
    <name evidence="15" type="ORF">NLI96_g140</name>
</gene>
<keyword evidence="16" id="KW-1185">Reference proteome</keyword>
<dbReference type="Pfam" id="PF01624">
    <property type="entry name" value="MutS_I"/>
    <property type="match status" value="1"/>
</dbReference>
<keyword evidence="8 11" id="KW-0234">DNA repair</keyword>
<dbReference type="Gene3D" id="3.40.50.300">
    <property type="entry name" value="P-loop containing nucleotide triphosphate hydrolases"/>
    <property type="match status" value="1"/>
</dbReference>
<feature type="transmembrane region" description="Helical" evidence="13">
    <location>
        <begin position="1161"/>
        <end position="1182"/>
    </location>
</feature>
<dbReference type="Gene3D" id="3.30.420.110">
    <property type="entry name" value="MutS, connector domain"/>
    <property type="match status" value="1"/>
</dbReference>
<keyword evidence="4 11" id="KW-0547">Nucleotide-binding</keyword>
<feature type="domain" description="DNA mismatch repair proteins mutS family" evidence="14">
    <location>
        <begin position="788"/>
        <end position="804"/>
    </location>
</feature>
<comment type="caution">
    <text evidence="15">The sequence shown here is derived from an EMBL/GenBank/DDBJ whole genome shotgun (WGS) entry which is preliminary data.</text>
</comment>
<keyword evidence="5 11" id="KW-0227">DNA damage</keyword>
<feature type="region of interest" description="Disordered" evidence="12">
    <location>
        <begin position="1226"/>
        <end position="1265"/>
    </location>
</feature>
<evidence type="ECO:0000256" key="6">
    <source>
        <dbReference type="ARBA" id="ARBA00022840"/>
    </source>
</evidence>
<dbReference type="PANTHER" id="PTHR11361:SF35">
    <property type="entry name" value="DNA MISMATCH REPAIR PROTEIN MSH2"/>
    <property type="match status" value="1"/>
</dbReference>
<keyword evidence="7 11" id="KW-0238">DNA-binding</keyword>
<proteinExistence type="inferred from homology"/>
<evidence type="ECO:0000313" key="16">
    <source>
        <dbReference type="Proteomes" id="UP001212997"/>
    </source>
</evidence>
<dbReference type="SUPFAM" id="SSF48334">
    <property type="entry name" value="DNA repair protein MutS, domain III"/>
    <property type="match status" value="1"/>
</dbReference>
<dbReference type="SUPFAM" id="SSF52540">
    <property type="entry name" value="P-loop containing nucleoside triphosphate hydrolases"/>
    <property type="match status" value="1"/>
</dbReference>
<keyword evidence="9" id="KW-0539">Nucleus</keyword>
<keyword evidence="13" id="KW-1133">Transmembrane helix</keyword>
<comment type="function">
    <text evidence="11">Component of the post-replicative DNA mismatch repair system (MMR).</text>
</comment>
<reference evidence="15" key="1">
    <citation type="submission" date="2022-07" db="EMBL/GenBank/DDBJ databases">
        <title>Genome Sequence of Physisporinus lineatus.</title>
        <authorList>
            <person name="Buettner E."/>
        </authorList>
    </citation>
    <scope>NUCLEOTIDE SEQUENCE</scope>
    <source>
        <strain evidence="15">VT162</strain>
    </source>
</reference>
<keyword evidence="13" id="KW-0472">Membrane</keyword>
<dbReference type="InterPro" id="IPR007696">
    <property type="entry name" value="DNA_mismatch_repair_MutS_core"/>
</dbReference>
<dbReference type="GO" id="GO:0006298">
    <property type="term" value="P:mismatch repair"/>
    <property type="evidence" value="ECO:0007669"/>
    <property type="project" value="InterPro"/>
</dbReference>
<dbReference type="GO" id="GO:0032301">
    <property type="term" value="C:MutSalpha complex"/>
    <property type="evidence" value="ECO:0007669"/>
    <property type="project" value="TreeGrafter"/>
</dbReference>
<dbReference type="CDD" id="cd03285">
    <property type="entry name" value="ABC_MSH2_euk"/>
    <property type="match status" value="1"/>
</dbReference>
<dbReference type="InterPro" id="IPR045076">
    <property type="entry name" value="MutS"/>
</dbReference>
<evidence type="ECO:0000259" key="14">
    <source>
        <dbReference type="PROSITE" id="PS00486"/>
    </source>
</evidence>
<evidence type="ECO:0000256" key="1">
    <source>
        <dbReference type="ARBA" id="ARBA00004123"/>
    </source>
</evidence>
<organism evidence="15 16">
    <name type="scientific">Meripilus lineatus</name>
    <dbReference type="NCBI Taxonomy" id="2056292"/>
    <lineage>
        <taxon>Eukaryota</taxon>
        <taxon>Fungi</taxon>
        <taxon>Dikarya</taxon>
        <taxon>Basidiomycota</taxon>
        <taxon>Agaricomycotina</taxon>
        <taxon>Agaricomycetes</taxon>
        <taxon>Polyporales</taxon>
        <taxon>Meripilaceae</taxon>
        <taxon>Meripilus</taxon>
    </lineage>
</organism>
<dbReference type="FunFam" id="3.40.50.300:FF:000925">
    <property type="entry name" value="DNA mismatch repair protein MSH2"/>
    <property type="match status" value="1"/>
</dbReference>
<sequence length="1348" mass="148843">MALMYGKEKDADYEIDNSSHPGFCKFFAGLERKSPETGTIRLFDRSEYYSLHGPDALYVAANLYRTNTVIKYLGPGGKSGLPSVTLSSNSAKTFLREALTAKQLKVEIWVPDAGQGKKATRFRLDKEASPGNLQAVEELLFGNTDITSPPMVMAIKIASSSGAAGPKVVTKVVGIAFADTSTRALGVADFADNDSFSNIETLIIQLGIKEALIPTGTASGTTERDHDLKKLKDVLDRCGVVVTERRPSEFNSRSIQDDLVQLLKPSSIPSSSTGVDASLTIGTARSLVYLQSYDLPPLSEQLNFPVAPSALSALITYLSLLSDPSNRGVFTIRTHDLSQYMRLDASALRALNLTDAPGGITSNKNTTLFGLLNKCKTAQGSRLLGNWLKQPLVNLHEIFKRQNLVETFVDDANSRRTLQEDCLKMMPDFNRICKRFQRKVATLEDVVRVYQAVLKLECLLFTLEGMTPEQDGYKALLEETYLKKLKEIDGNLARYADMVQQTLDLDELENHNFVIKPDYDEKLQELADKLKVVRDGLDSEHKKASRDLELELDKKLHLENSQTYGYCFRVSKNDGKGLHKEKRYIELGTLKNGVYFSTRTLKDLATEYKEITDLYSRTQRELVSHIVEIASTYTPVLEEWNGILAHLDVIISFAHVAVNAPEPYVKPTVLEKGSGSLVLKDARHPCLEVQDDVSFIPNDVEMVKNESEFQIITGPNMGGKSTYIRQVGVIALLAQTGSFVPCSEANVPIFDSILCRVGAGDSQLRGVSTFMAEMLETASILRSATKDSLVIIDELGRGTSTYDGFGLAWAISEHIASQIHAFCMFATHFHELTALDQQISHVKNLHVVAHVASSEESEKDRDITLLYKVEPGVCDQSFGIHVAELANFPESVVKLAKRKADELEDFNSTASQTEPDLPPEVVEEGTKIVEEFLRTWASRQQNQDGEDVVMTDGEEDTPEAQMAELHCDAVALFRFAIMSSHDAQMTRVTCSSSVLIISWVERVMSWILSFGPKIRIPQQSLKPTQTRFQVALYGQYLNIIPDSCLGLGYCVFGQEIQTIVETTQLEYNWTVNLPRNISVWLNLTDFSGSNNRTANFTVQAGDPEECQLLAASSIFNHWTSKIRPTKTGSYGWTSAPQASSSVSSDSTAAASNSGMRSDVRAAAIAVPVISAVPLLFGVFWWMRRRKSRAGPGIDLLSDDSSGHEYRGNPFADPVVYKSGRRMSRISDTSGDPTIHTADSSTLNQKLDFSEKEPSGAGYLQSRPTSKRRSELLSVVVMNAGSEVDESPPSTMYEGDDGRVPGIRREADAGLSLARGPLESGGNRRTSSFEDTLPPAYYDLVRPSTRLPE</sequence>
<evidence type="ECO:0000256" key="10">
    <source>
        <dbReference type="ARBA" id="ARBA00073545"/>
    </source>
</evidence>
<feature type="compositionally biased region" description="Basic and acidic residues" evidence="12">
    <location>
        <begin position="1295"/>
        <end position="1307"/>
    </location>
</feature>
<dbReference type="InterPro" id="IPR007861">
    <property type="entry name" value="DNA_mismatch_repair_MutS_clamp"/>
</dbReference>
<evidence type="ECO:0000313" key="15">
    <source>
        <dbReference type="EMBL" id="KAJ3492212.1"/>
    </source>
</evidence>
<name>A0AAD5VCY4_9APHY</name>
<dbReference type="EMBL" id="JANAWD010000002">
    <property type="protein sequence ID" value="KAJ3492212.1"/>
    <property type="molecule type" value="Genomic_DNA"/>
</dbReference>
<keyword evidence="6" id="KW-0067">ATP-binding</keyword>
<comment type="subcellular location">
    <subcellularLocation>
        <location evidence="1">Nucleus</location>
    </subcellularLocation>
</comment>
<comment type="similarity">
    <text evidence="2 11">Belongs to the DNA mismatch repair MutS family.</text>
</comment>
<dbReference type="InterPro" id="IPR007695">
    <property type="entry name" value="DNA_mismatch_repair_MutS-lik_N"/>
</dbReference>
<dbReference type="SMART" id="SM00533">
    <property type="entry name" value="MUTSd"/>
    <property type="match status" value="1"/>
</dbReference>
<feature type="compositionally biased region" description="Polar residues" evidence="12">
    <location>
        <begin position="1226"/>
        <end position="1246"/>
    </location>
</feature>
<dbReference type="GO" id="GO:0006312">
    <property type="term" value="P:mitotic recombination"/>
    <property type="evidence" value="ECO:0007669"/>
    <property type="project" value="TreeGrafter"/>
</dbReference>
<keyword evidence="13" id="KW-0812">Transmembrane</keyword>
<dbReference type="FunFam" id="3.30.420.110:FF:000002">
    <property type="entry name" value="DNA mismatch repair protein"/>
    <property type="match status" value="1"/>
</dbReference>
<evidence type="ECO:0000256" key="7">
    <source>
        <dbReference type="ARBA" id="ARBA00023125"/>
    </source>
</evidence>
<dbReference type="InterPro" id="IPR036187">
    <property type="entry name" value="DNA_mismatch_repair_MutS_sf"/>
</dbReference>
<dbReference type="InterPro" id="IPR027417">
    <property type="entry name" value="P-loop_NTPase"/>
</dbReference>
<dbReference type="Pfam" id="PF05188">
    <property type="entry name" value="MutS_II"/>
    <property type="match status" value="1"/>
</dbReference>
<dbReference type="GO" id="GO:0140664">
    <property type="term" value="F:ATP-dependent DNA damage sensor activity"/>
    <property type="evidence" value="ECO:0007669"/>
    <property type="project" value="InterPro"/>
</dbReference>
<dbReference type="FunFam" id="1.10.1420.10:FF:000003">
    <property type="entry name" value="DNA mismatch repair protein"/>
    <property type="match status" value="1"/>
</dbReference>
<dbReference type="Proteomes" id="UP001212997">
    <property type="component" value="Unassembled WGS sequence"/>
</dbReference>
<evidence type="ECO:0000256" key="13">
    <source>
        <dbReference type="SAM" id="Phobius"/>
    </source>
</evidence>
<evidence type="ECO:0000256" key="2">
    <source>
        <dbReference type="ARBA" id="ARBA00006271"/>
    </source>
</evidence>
<dbReference type="InterPro" id="IPR032642">
    <property type="entry name" value="Msh2_ATP-bd"/>
</dbReference>
<evidence type="ECO:0000256" key="8">
    <source>
        <dbReference type="ARBA" id="ARBA00023204"/>
    </source>
</evidence>
<dbReference type="InterPro" id="IPR007860">
    <property type="entry name" value="DNA_mmatch_repair_MutS_con_dom"/>
</dbReference>
<dbReference type="SUPFAM" id="SSF53150">
    <property type="entry name" value="DNA repair protein MutS, domain II"/>
    <property type="match status" value="1"/>
</dbReference>
<evidence type="ECO:0000256" key="11">
    <source>
        <dbReference type="RuleBase" id="RU003756"/>
    </source>
</evidence>
<dbReference type="GO" id="GO:0051053">
    <property type="term" value="P:negative regulation of DNA metabolic process"/>
    <property type="evidence" value="ECO:0007669"/>
    <property type="project" value="UniProtKB-ARBA"/>
</dbReference>
<dbReference type="InterPro" id="IPR016151">
    <property type="entry name" value="DNA_mismatch_repair_MutS_N"/>
</dbReference>
<dbReference type="Gene3D" id="3.40.1170.10">
    <property type="entry name" value="DNA repair protein MutS, domain I"/>
    <property type="match status" value="1"/>
</dbReference>
<dbReference type="PROSITE" id="PS00486">
    <property type="entry name" value="DNA_MISMATCH_REPAIR_2"/>
    <property type="match status" value="1"/>
</dbReference>
<protein>
    <recommendedName>
        <fullName evidence="10">DNA mismatch repair protein MSH2</fullName>
    </recommendedName>
    <alternativeName>
        <fullName evidence="3">DNA mismatch repair protein Msh2</fullName>
    </alternativeName>
</protein>
<dbReference type="SMART" id="SM00534">
    <property type="entry name" value="MUTSac"/>
    <property type="match status" value="1"/>
</dbReference>
<evidence type="ECO:0000256" key="12">
    <source>
        <dbReference type="SAM" id="MobiDB-lite"/>
    </source>
</evidence>
<feature type="region of interest" description="Disordered" evidence="12">
    <location>
        <begin position="1282"/>
        <end position="1348"/>
    </location>
</feature>